<dbReference type="InterPro" id="IPR050065">
    <property type="entry name" value="GlmU-like"/>
</dbReference>
<evidence type="ECO:0000256" key="2">
    <source>
        <dbReference type="ARBA" id="ARBA00022695"/>
    </source>
</evidence>
<sequence>MNKIMFDVMLLIKNGFVWDVKEYARKLFKPYSIIEQEYRNLIYDKYIAEDKLTQKGEQYLDEHSIENAIILAAGVSSRFVPLCFEKPKALLEVKGEVMIERQICQLKEAGISEIIIVVGHMKDMFLYLVEKYGVRLVETDTYKVRNNHASVYAAREYLKNTIITSADLYFNENIFQKHAFDAYYCTVYREGATDERGLETDVYDRIYNTFYGASDTWITLGYAFFNERFSKAFLEILEKEYNYPATMQKFWADIQDEHLGELYMYAKRCNENVIYEFDSLEELREFDSSYCNNAHSALLSQMAEHMKTSENNLRNFKPITKEDLGRGFTFTFEQKRYICRITKDLKVLDIKRYDNEIQELVNLTESFITYYDRTLPLCAAENVISPFANIPLSMGFQERYIVGNTYSFSEQDNFIGSSYLLPFYQMISDQCFKLFGAKYSDARTLTGMNCLMMVLSALSEIGDNILNLGASAGGHASVKPIAERLGLNVGDVPFDFEKQDINYEKLNQQLKDKNIKFVLLAPSDIIRPFEIQKIDTTKTTVLYDASQLLGLIAGGVIENPIKTIENMVMFGGTHKTFPGPASGLILTNSEELHKRLETSINPIYIRHTQMHQKVSLLFAMIEFETFGKSYQEHIVELSNMLSAELEERGFNVGKVDDNKYTSTHEVFIYTDKETMEYIFENSIRFGVTLNKKKKELFYGYGIRLGTQEIARYGWPKDSMKAIAEIIHEISLPDVDEGKVQRLLSGMPPKKIQYTFDDETSAYFKRFI</sequence>
<dbReference type="InterPro" id="IPR015422">
    <property type="entry name" value="PyrdxlP-dep_Trfase_small"/>
</dbReference>
<dbReference type="AlphaFoldDB" id="A0A1A5YDS2"/>
<keyword evidence="2" id="KW-0548">Nucleotidyltransferase</keyword>
<dbReference type="CDD" id="cd02523">
    <property type="entry name" value="PC_cytidylyltransferase"/>
    <property type="match status" value="1"/>
</dbReference>
<dbReference type="SUPFAM" id="SSF53448">
    <property type="entry name" value="Nucleotide-diphospho-sugar transferases"/>
    <property type="match status" value="1"/>
</dbReference>
<evidence type="ECO:0000259" key="3">
    <source>
        <dbReference type="Pfam" id="PF00464"/>
    </source>
</evidence>
<dbReference type="SUPFAM" id="SSF53383">
    <property type="entry name" value="PLP-dependent transferases"/>
    <property type="match status" value="1"/>
</dbReference>
<dbReference type="InterPro" id="IPR029044">
    <property type="entry name" value="Nucleotide-diphossugar_trans"/>
</dbReference>
<evidence type="ECO:0000313" key="6">
    <source>
        <dbReference type="Proteomes" id="UP000092024"/>
    </source>
</evidence>
<dbReference type="Gene3D" id="3.90.1150.10">
    <property type="entry name" value="Aspartate Aminotransferase, domain 1"/>
    <property type="match status" value="1"/>
</dbReference>
<keyword evidence="6" id="KW-1185">Reference proteome</keyword>
<dbReference type="Proteomes" id="UP000092024">
    <property type="component" value="Unassembled WGS sequence"/>
</dbReference>
<dbReference type="PANTHER" id="PTHR43584">
    <property type="entry name" value="NUCLEOTIDYL TRANSFERASE"/>
    <property type="match status" value="1"/>
</dbReference>
<dbReference type="Pfam" id="PF12804">
    <property type="entry name" value="NTP_transf_3"/>
    <property type="match status" value="1"/>
</dbReference>
<dbReference type="STRING" id="1844972.A7K91_06210"/>
<dbReference type="Pfam" id="PF00464">
    <property type="entry name" value="SHMT"/>
    <property type="match status" value="1"/>
</dbReference>
<dbReference type="InterPro" id="IPR015421">
    <property type="entry name" value="PyrdxlP-dep_Trfase_major"/>
</dbReference>
<evidence type="ECO:0000259" key="4">
    <source>
        <dbReference type="Pfam" id="PF12804"/>
    </source>
</evidence>
<feature type="domain" description="MobA-like NTP transferase" evidence="4">
    <location>
        <begin position="68"/>
        <end position="177"/>
    </location>
</feature>
<reference evidence="5 6" key="1">
    <citation type="submission" date="2016-05" db="EMBL/GenBank/DDBJ databases">
        <title>Paenibacillus oryzae. sp. nov., isolated from the rice root.</title>
        <authorList>
            <person name="Zhang J."/>
            <person name="Zhang X."/>
        </authorList>
    </citation>
    <scope>NUCLEOTIDE SEQUENCE [LARGE SCALE GENOMIC DNA]</scope>
    <source>
        <strain evidence="5 6">1DrF-4</strain>
    </source>
</reference>
<dbReference type="GO" id="GO:0016779">
    <property type="term" value="F:nucleotidyltransferase activity"/>
    <property type="evidence" value="ECO:0007669"/>
    <property type="project" value="UniProtKB-KW"/>
</dbReference>
<organism evidence="5 6">
    <name type="scientific">Paenibacillus oryzae</name>
    <dbReference type="NCBI Taxonomy" id="1844972"/>
    <lineage>
        <taxon>Bacteria</taxon>
        <taxon>Bacillati</taxon>
        <taxon>Bacillota</taxon>
        <taxon>Bacilli</taxon>
        <taxon>Bacillales</taxon>
        <taxon>Paenibacillaceae</taxon>
        <taxon>Paenibacillus</taxon>
    </lineage>
</organism>
<dbReference type="InterPro" id="IPR025877">
    <property type="entry name" value="MobA-like_NTP_Trfase"/>
</dbReference>
<evidence type="ECO:0000256" key="1">
    <source>
        <dbReference type="ARBA" id="ARBA00022679"/>
    </source>
</evidence>
<comment type="caution">
    <text evidence="5">The sequence shown here is derived from an EMBL/GenBank/DDBJ whole genome shotgun (WGS) entry which is preliminary data.</text>
</comment>
<dbReference type="RefSeq" id="WP_068685973.1">
    <property type="nucleotide sequence ID" value="NZ_LYPA01000071.1"/>
</dbReference>
<proteinExistence type="predicted"/>
<dbReference type="PANTHER" id="PTHR43584:SF5">
    <property type="entry name" value="PROTEIN LICC"/>
    <property type="match status" value="1"/>
</dbReference>
<gene>
    <name evidence="5" type="ORF">A7K91_06210</name>
</gene>
<evidence type="ECO:0008006" key="7">
    <source>
        <dbReference type="Google" id="ProtNLM"/>
    </source>
</evidence>
<feature type="domain" description="Serine hydroxymethyltransferase-like" evidence="3">
    <location>
        <begin position="359"/>
        <end position="726"/>
    </location>
</feature>
<name>A0A1A5YDS2_9BACL</name>
<dbReference type="EMBL" id="LYPA01000071">
    <property type="protein sequence ID" value="OBR63545.1"/>
    <property type="molecule type" value="Genomic_DNA"/>
</dbReference>
<keyword evidence="1" id="KW-0808">Transferase</keyword>
<dbReference type="Gene3D" id="3.90.550.10">
    <property type="entry name" value="Spore Coat Polysaccharide Biosynthesis Protein SpsA, Chain A"/>
    <property type="match status" value="1"/>
</dbReference>
<dbReference type="InterPro" id="IPR039429">
    <property type="entry name" value="SHMT-like_dom"/>
</dbReference>
<accession>A0A1A5YDS2</accession>
<dbReference type="InterPro" id="IPR015424">
    <property type="entry name" value="PyrdxlP-dep_Trfase"/>
</dbReference>
<protein>
    <recommendedName>
        <fullName evidence="7">MobA-like NTP transferase domain-containing protein</fullName>
    </recommendedName>
</protein>
<evidence type="ECO:0000313" key="5">
    <source>
        <dbReference type="EMBL" id="OBR63545.1"/>
    </source>
</evidence>
<dbReference type="Gene3D" id="3.40.640.10">
    <property type="entry name" value="Type I PLP-dependent aspartate aminotransferase-like (Major domain)"/>
    <property type="match status" value="1"/>
</dbReference>
<dbReference type="OrthoDB" id="9803871at2"/>